<keyword evidence="3" id="KW-0518">Myosin</keyword>
<keyword evidence="7" id="KW-0732">Signal</keyword>
<dbReference type="SMART" id="SM00242">
    <property type="entry name" value="MYSc"/>
    <property type="match status" value="1"/>
</dbReference>
<name>A0A2R5GHL4_9STRA</name>
<feature type="chain" id="PRO_5015350348" evidence="7">
    <location>
        <begin position="21"/>
        <end position="1277"/>
    </location>
</feature>
<keyword evidence="1" id="KW-0547">Nucleotide-binding</keyword>
<dbReference type="Pfam" id="PF00063">
    <property type="entry name" value="Myosin_head"/>
    <property type="match status" value="2"/>
</dbReference>
<protein>
    <submittedName>
        <fullName evidence="9">Myosin-2</fullName>
    </submittedName>
</protein>
<proteinExistence type="predicted"/>
<feature type="compositionally biased region" description="Acidic residues" evidence="6">
    <location>
        <begin position="213"/>
        <end position="231"/>
    </location>
</feature>
<evidence type="ECO:0000313" key="10">
    <source>
        <dbReference type="Proteomes" id="UP000241890"/>
    </source>
</evidence>
<dbReference type="InParanoid" id="A0A2R5GHL4"/>
<feature type="compositionally biased region" description="Basic residues" evidence="6">
    <location>
        <begin position="681"/>
        <end position="697"/>
    </location>
</feature>
<dbReference type="GO" id="GO:0005524">
    <property type="term" value="F:ATP binding"/>
    <property type="evidence" value="ECO:0007669"/>
    <property type="project" value="UniProtKB-KW"/>
</dbReference>
<feature type="domain" description="Myosin motor" evidence="8">
    <location>
        <begin position="142"/>
        <end position="986"/>
    </location>
</feature>
<dbReference type="Gene3D" id="1.20.58.530">
    <property type="match status" value="1"/>
</dbReference>
<dbReference type="GO" id="GO:0016459">
    <property type="term" value="C:myosin complex"/>
    <property type="evidence" value="ECO:0007669"/>
    <property type="project" value="UniProtKB-KW"/>
</dbReference>
<feature type="region of interest" description="Disordered" evidence="6">
    <location>
        <begin position="211"/>
        <end position="238"/>
    </location>
</feature>
<dbReference type="SUPFAM" id="SSF52540">
    <property type="entry name" value="P-loop containing nucleoside triphosphate hydrolases"/>
    <property type="match status" value="1"/>
</dbReference>
<organism evidence="9 10">
    <name type="scientific">Hondaea fermentalgiana</name>
    <dbReference type="NCBI Taxonomy" id="2315210"/>
    <lineage>
        <taxon>Eukaryota</taxon>
        <taxon>Sar</taxon>
        <taxon>Stramenopiles</taxon>
        <taxon>Bigyra</taxon>
        <taxon>Labyrinthulomycetes</taxon>
        <taxon>Thraustochytrida</taxon>
        <taxon>Thraustochytriidae</taxon>
        <taxon>Hondaea</taxon>
    </lineage>
</organism>
<dbReference type="GO" id="GO:0051015">
    <property type="term" value="F:actin filament binding"/>
    <property type="evidence" value="ECO:0007669"/>
    <property type="project" value="TreeGrafter"/>
</dbReference>
<dbReference type="PANTHER" id="PTHR13140:SF706">
    <property type="entry name" value="DILUTE CLASS UNCONVENTIONAL MYOSIN, ISOFORM C"/>
    <property type="match status" value="1"/>
</dbReference>
<dbReference type="InterPro" id="IPR001609">
    <property type="entry name" value="Myosin_head_motor_dom-like"/>
</dbReference>
<dbReference type="PANTHER" id="PTHR13140">
    <property type="entry name" value="MYOSIN"/>
    <property type="match status" value="1"/>
</dbReference>
<evidence type="ECO:0000256" key="4">
    <source>
        <dbReference type="ARBA" id="ARBA00023175"/>
    </source>
</evidence>
<evidence type="ECO:0000313" key="9">
    <source>
        <dbReference type="EMBL" id="GBG30387.1"/>
    </source>
</evidence>
<evidence type="ECO:0000259" key="8">
    <source>
        <dbReference type="SMART" id="SM00242"/>
    </source>
</evidence>
<feature type="signal peptide" evidence="7">
    <location>
        <begin position="1"/>
        <end position="20"/>
    </location>
</feature>
<dbReference type="InterPro" id="IPR027417">
    <property type="entry name" value="P-loop_NTPase"/>
</dbReference>
<feature type="compositionally biased region" description="Acidic residues" evidence="6">
    <location>
        <begin position="1217"/>
        <end position="1267"/>
    </location>
</feature>
<evidence type="ECO:0000256" key="2">
    <source>
        <dbReference type="ARBA" id="ARBA00022840"/>
    </source>
</evidence>
<keyword evidence="2" id="KW-0067">ATP-binding</keyword>
<feature type="compositionally biased region" description="Acidic residues" evidence="6">
    <location>
        <begin position="1192"/>
        <end position="1208"/>
    </location>
</feature>
<feature type="region of interest" description="Disordered" evidence="6">
    <location>
        <begin position="675"/>
        <end position="734"/>
    </location>
</feature>
<dbReference type="InterPro" id="IPR036961">
    <property type="entry name" value="Kinesin_motor_dom_sf"/>
</dbReference>
<dbReference type="Proteomes" id="UP000241890">
    <property type="component" value="Unassembled WGS sequence"/>
</dbReference>
<evidence type="ECO:0000256" key="1">
    <source>
        <dbReference type="ARBA" id="ARBA00022741"/>
    </source>
</evidence>
<dbReference type="GO" id="GO:0007015">
    <property type="term" value="P:actin filament organization"/>
    <property type="evidence" value="ECO:0007669"/>
    <property type="project" value="TreeGrafter"/>
</dbReference>
<keyword evidence="4" id="KW-0505">Motor protein</keyword>
<evidence type="ECO:0000256" key="7">
    <source>
        <dbReference type="SAM" id="SignalP"/>
    </source>
</evidence>
<sequence>MSIFVAITIILGKLPCVILAQKDSVFRLKPANAAEMATGTGGAAEEEAAAAAEKEKEAVAAETAPEKTPRWWRLSREYVDRRREDHTYEVFTKGTLVWIPDKTLLWTPAKVRETFTSDDEAGRVKTRRNGRTRYVTLSASAIAKVVRMGKESLQCLGHMSVDFRDLSTPALFHNLRLRYDRGFHFMSLGPNVLVFLNFKYETDVLSLATLSDLPDEDDDDEDSAATEDASDETSSFGSGLGELSELCAESFTSLVDRAYRHLWTSKGLRSQTIVVHGLLEAGKRDVAKFILLRVIQLAQPKDAMWWRKLQAADRILHAFGGEEFIRWTDIKILFTKAKTSRGRFFGGWGRRRTRTKADETSDTDANLLGAVYNAFGFSSGSITDRGAESFPAFGMLDDETTREPIREAMATLGMSDAAQDGVEACLRGILEIRSLKFSADVRDDIGDGDSVKSSFSDDPSTILGVSLREMHRALNEKTLVIKGETFRKARPLKDKYAVRDGIARVVYHQLFAYLLALLNNEVAVADKDLDAENIAIEQRDASQGQQAAAMAFSTTHKVSKSNKGLGNVGVIGVLENGTMQADQTSLEELLKNYRLEAFHAYFSKQVAQATADGLKLEGLEVEVPPAYNTGCLELLMSSDSPTSRANFLAYPSGGSRAQDLMHRLSIRGRLSVGRNAAQRTSIKRYSTRRASTKRTSVRRGFPNRSSVSRRKRSAESSFTSRANGSYSSRANGSYASRRTGVSSLGIIQLIEEEVIAPGSSDRGLGNKIARLRPSHKRYLVDAHPLDFQIRHYKGVVSYSIEGFLERIRSNRIPSDVYDLLRECSEIDVLREALSIHSGPAEDIDQAEEFEMRSASAKSNEGIEDRHQGHVESAQTLQREVSRAIGILERTEVYHIACVGTNAACKAGRDFDVRYVSSQTQRMGIIRLITRNVYAGLRGKGIPFQEFLLRYAPCVRPDIMGPIPKSSGPITDMMCQLFKLNGVIRGSYATSPATGAVFVNAQSHYSLETLVSLSKDDAALILSSWARRVLARFEFIRRMHLHIKRTLVKGMDEPSSELMENGIALARKWKLRDNIVNLARQRLLRVEKEDELLASLTEALAKEDGLSVYTLMQECLRIGMTANDFPEVAQALAMLDNVNHYTVTAEDMAEMNRRFAEVALELRLIMNDPTLLLHEDTISDAALSSDEERVNESSEDEYEVDDTASESSEEFIIVNDSSADEYEDVGDYEYDDETSDEEEDDLEDDQLDDQDGYDGDFFDDDLEEESEVGAEVNGASVI</sequence>
<gene>
    <name evidence="9" type="ORF">FCC1311_066062</name>
</gene>
<dbReference type="EMBL" id="BEYU01000075">
    <property type="protein sequence ID" value="GBG30387.1"/>
    <property type="molecule type" value="Genomic_DNA"/>
</dbReference>
<dbReference type="GO" id="GO:0005737">
    <property type="term" value="C:cytoplasm"/>
    <property type="evidence" value="ECO:0007669"/>
    <property type="project" value="TreeGrafter"/>
</dbReference>
<dbReference type="Gene3D" id="3.40.850.10">
    <property type="entry name" value="Kinesin motor domain"/>
    <property type="match status" value="1"/>
</dbReference>
<evidence type="ECO:0000256" key="5">
    <source>
        <dbReference type="ARBA" id="ARBA00023203"/>
    </source>
</evidence>
<evidence type="ECO:0000256" key="6">
    <source>
        <dbReference type="SAM" id="MobiDB-lite"/>
    </source>
</evidence>
<reference evidence="9 10" key="1">
    <citation type="submission" date="2017-12" db="EMBL/GenBank/DDBJ databases">
        <title>Sequencing, de novo assembly and annotation of complete genome of a new Thraustochytrid species, strain FCC1311.</title>
        <authorList>
            <person name="Sedici K."/>
            <person name="Godart F."/>
            <person name="Aiese Cigliano R."/>
            <person name="Sanseverino W."/>
            <person name="Barakat M."/>
            <person name="Ortet P."/>
            <person name="Marechal E."/>
            <person name="Cagnac O."/>
            <person name="Amato A."/>
        </authorList>
    </citation>
    <scope>NUCLEOTIDE SEQUENCE [LARGE SCALE GENOMIC DNA]</scope>
</reference>
<evidence type="ECO:0000256" key="3">
    <source>
        <dbReference type="ARBA" id="ARBA00023123"/>
    </source>
</evidence>
<accession>A0A2R5GHL4</accession>
<dbReference type="GO" id="GO:0000146">
    <property type="term" value="F:microfilament motor activity"/>
    <property type="evidence" value="ECO:0007669"/>
    <property type="project" value="TreeGrafter"/>
</dbReference>
<keyword evidence="10" id="KW-1185">Reference proteome</keyword>
<comment type="caution">
    <text evidence="9">The sequence shown here is derived from an EMBL/GenBank/DDBJ whole genome shotgun (WGS) entry which is preliminary data.</text>
</comment>
<dbReference type="AlphaFoldDB" id="A0A2R5GHL4"/>
<keyword evidence="5" id="KW-0009">Actin-binding</keyword>
<dbReference type="Gene3D" id="1.20.120.720">
    <property type="entry name" value="Myosin VI head, motor domain, U50 subdomain"/>
    <property type="match status" value="1"/>
</dbReference>
<dbReference type="GO" id="GO:0016020">
    <property type="term" value="C:membrane"/>
    <property type="evidence" value="ECO:0007669"/>
    <property type="project" value="TreeGrafter"/>
</dbReference>
<feature type="region of interest" description="Disordered" evidence="6">
    <location>
        <begin position="1182"/>
        <end position="1277"/>
    </location>
</feature>
<feature type="compositionally biased region" description="Polar residues" evidence="6">
    <location>
        <begin position="715"/>
        <end position="734"/>
    </location>
</feature>